<evidence type="ECO:0000313" key="5">
    <source>
        <dbReference type="Proteomes" id="UP000629468"/>
    </source>
</evidence>
<dbReference type="PANTHER" id="PTHR48104">
    <property type="entry name" value="METACASPASE-4"/>
    <property type="match status" value="1"/>
</dbReference>
<dbReference type="Pfam" id="PF00656">
    <property type="entry name" value="Peptidase_C14"/>
    <property type="match status" value="1"/>
</dbReference>
<name>A0A8H7C6U2_AGABI</name>
<feature type="region of interest" description="Disordered" evidence="2">
    <location>
        <begin position="98"/>
        <end position="118"/>
    </location>
</feature>
<dbReference type="Proteomes" id="UP000629468">
    <property type="component" value="Unassembled WGS sequence"/>
</dbReference>
<dbReference type="GO" id="GO:0005737">
    <property type="term" value="C:cytoplasm"/>
    <property type="evidence" value="ECO:0007669"/>
    <property type="project" value="TreeGrafter"/>
</dbReference>
<feature type="domain" description="Peptidase C14 caspase" evidence="3">
    <location>
        <begin position="10"/>
        <end position="327"/>
    </location>
</feature>
<dbReference type="InterPro" id="IPR050452">
    <property type="entry name" value="Metacaspase"/>
</dbReference>
<proteinExistence type="inferred from homology"/>
<comment type="similarity">
    <text evidence="1">Belongs to the peptidase C14B family.</text>
</comment>
<organism evidence="4 5">
    <name type="scientific">Agaricus bisporus var. burnettii</name>
    <dbReference type="NCBI Taxonomy" id="192524"/>
    <lineage>
        <taxon>Eukaryota</taxon>
        <taxon>Fungi</taxon>
        <taxon>Dikarya</taxon>
        <taxon>Basidiomycota</taxon>
        <taxon>Agaricomycotina</taxon>
        <taxon>Agaricomycetes</taxon>
        <taxon>Agaricomycetidae</taxon>
        <taxon>Agaricales</taxon>
        <taxon>Agaricineae</taxon>
        <taxon>Agaricaceae</taxon>
        <taxon>Agaricus</taxon>
    </lineage>
</organism>
<accession>A0A8H7C6U2</accession>
<dbReference type="PANTHER" id="PTHR48104:SF30">
    <property type="entry name" value="METACASPASE-1"/>
    <property type="match status" value="1"/>
</dbReference>
<comment type="caution">
    <text evidence="4">The sequence shown here is derived from an EMBL/GenBank/DDBJ whole genome shotgun (WGS) entry which is preliminary data.</text>
</comment>
<evidence type="ECO:0000313" key="4">
    <source>
        <dbReference type="EMBL" id="KAF7763729.1"/>
    </source>
</evidence>
<dbReference type="AlphaFoldDB" id="A0A8H7C6U2"/>
<evidence type="ECO:0000259" key="3">
    <source>
        <dbReference type="Pfam" id="PF00656"/>
    </source>
</evidence>
<reference evidence="4 5" key="1">
    <citation type="journal article" name="Sci. Rep.">
        <title>Telomere-to-telomere assembled and centromere annotated genomes of the two main subspecies of the button mushroom Agaricus bisporus reveal especially polymorphic chromosome ends.</title>
        <authorList>
            <person name="Sonnenberg A.S.M."/>
            <person name="Sedaghat-Telgerd N."/>
            <person name="Lavrijssen B."/>
            <person name="Ohm R.A."/>
            <person name="Hendrickx P.M."/>
            <person name="Scholtmeijer K."/>
            <person name="Baars J.J.P."/>
            <person name="van Peer A."/>
        </authorList>
    </citation>
    <scope>NUCLEOTIDE SEQUENCE [LARGE SCALE GENOMIC DNA]</scope>
    <source>
        <strain evidence="4 5">H119_p4</strain>
    </source>
</reference>
<gene>
    <name evidence="4" type="ORF">Agabi119p4_8266</name>
</gene>
<dbReference type="GO" id="GO:0006508">
    <property type="term" value="P:proteolysis"/>
    <property type="evidence" value="ECO:0007669"/>
    <property type="project" value="InterPro"/>
</dbReference>
<sequence>MGHKRLPTLRKALLIGSNYRRGGELRISGACRDVRHMRDFLLDVLAFRKENIYILSDEEGFDDPTYDNIKRYLEGFVVESREEAEYIFLFCGHAKQKPEDQSEAEGGASRPEEDGKDEYIIPVDAVDERGRIDDSKIIRDNMIRQYLVDPVRSNAHMLAIWDTCHSNTLMDLDHSRCNRVSSTRSRVHRLGRRVLESSSRTFGEKFTDVVAYPAYFAKEVVKSSLNKEYHPNRRTCTGYCRRRNALDTEDSKGRVICISACKDGQGDLEGPCKSFTKIFIATLKAHKNPSLKLLLRSLENAVHKNCRRYRKEKHLSFQQSPQISSRTPLNMNEPLFFSVSGSTSISGRLKHLSEIYKSYGTWHAAVLIHSRKLQAGA</sequence>
<dbReference type="GO" id="GO:0004197">
    <property type="term" value="F:cysteine-type endopeptidase activity"/>
    <property type="evidence" value="ECO:0007669"/>
    <property type="project" value="InterPro"/>
</dbReference>
<evidence type="ECO:0000256" key="1">
    <source>
        <dbReference type="ARBA" id="ARBA00009005"/>
    </source>
</evidence>
<evidence type="ECO:0000256" key="2">
    <source>
        <dbReference type="SAM" id="MobiDB-lite"/>
    </source>
</evidence>
<dbReference type="InterPro" id="IPR011600">
    <property type="entry name" value="Pept_C14_caspase"/>
</dbReference>
<dbReference type="EMBL" id="JABXXO010000011">
    <property type="protein sequence ID" value="KAF7763729.1"/>
    <property type="molecule type" value="Genomic_DNA"/>
</dbReference>
<dbReference type="Gene3D" id="3.40.50.12660">
    <property type="match status" value="2"/>
</dbReference>
<protein>
    <recommendedName>
        <fullName evidence="3">Peptidase C14 caspase domain-containing protein</fullName>
    </recommendedName>
</protein>